<feature type="compositionally biased region" description="Basic and acidic residues" evidence="1">
    <location>
        <begin position="64"/>
        <end position="76"/>
    </location>
</feature>
<feature type="compositionally biased region" description="Polar residues" evidence="1">
    <location>
        <begin position="119"/>
        <end position="136"/>
    </location>
</feature>
<feature type="compositionally biased region" description="Low complexity" evidence="1">
    <location>
        <begin position="282"/>
        <end position="302"/>
    </location>
</feature>
<proteinExistence type="predicted"/>
<organism evidence="2 3">
    <name type="scientific">Embleya hyalina</name>
    <dbReference type="NCBI Taxonomy" id="516124"/>
    <lineage>
        <taxon>Bacteria</taxon>
        <taxon>Bacillati</taxon>
        <taxon>Actinomycetota</taxon>
        <taxon>Actinomycetes</taxon>
        <taxon>Kitasatosporales</taxon>
        <taxon>Streptomycetaceae</taxon>
        <taxon>Embleya</taxon>
    </lineage>
</organism>
<dbReference type="Proteomes" id="UP000286931">
    <property type="component" value="Unassembled WGS sequence"/>
</dbReference>
<feature type="region of interest" description="Disordered" evidence="1">
    <location>
        <begin position="1"/>
        <end position="164"/>
    </location>
</feature>
<evidence type="ECO:0000313" key="2">
    <source>
        <dbReference type="EMBL" id="GCE02635.1"/>
    </source>
</evidence>
<comment type="caution">
    <text evidence="2">The sequence shown here is derived from an EMBL/GenBank/DDBJ whole genome shotgun (WGS) entry which is preliminary data.</text>
</comment>
<gene>
    <name evidence="2" type="ORF">EHYA_10413</name>
</gene>
<reference evidence="2 3" key="1">
    <citation type="submission" date="2018-12" db="EMBL/GenBank/DDBJ databases">
        <title>Draft genome sequence of Embleya hyalina NBRC 13850T.</title>
        <authorList>
            <person name="Komaki H."/>
            <person name="Hosoyama A."/>
            <person name="Kimura A."/>
            <person name="Ichikawa N."/>
            <person name="Tamura T."/>
        </authorList>
    </citation>
    <scope>NUCLEOTIDE SEQUENCE [LARGE SCALE GENOMIC DNA]</scope>
    <source>
        <strain evidence="2 3">NBRC 13850</strain>
    </source>
</reference>
<evidence type="ECO:0000256" key="1">
    <source>
        <dbReference type="SAM" id="MobiDB-lite"/>
    </source>
</evidence>
<protein>
    <submittedName>
        <fullName evidence="2">Uncharacterized protein</fullName>
    </submittedName>
</protein>
<name>A0A401Z727_9ACTN</name>
<feature type="compositionally biased region" description="Low complexity" evidence="1">
    <location>
        <begin position="188"/>
        <end position="199"/>
    </location>
</feature>
<evidence type="ECO:0000313" key="3">
    <source>
        <dbReference type="Proteomes" id="UP000286931"/>
    </source>
</evidence>
<feature type="region of interest" description="Disordered" evidence="1">
    <location>
        <begin position="179"/>
        <end position="309"/>
    </location>
</feature>
<accession>A0A401Z727</accession>
<sequence>MAPVTNTVPAGAKANGSPAAVLTLTNRGTRNRPSRTASCGSVEARTAGQAATDAASSSKSTSAHRSECSDWAERNSPHTAAPARSDTRSSDSAATSAVATSAVTAPEVTTTRRVVSRRGSASQSCVRANMSASTCRVRSIGAAESAGTPSTTTSSGPDAASSAASATLRYTGTFACAATSRASGPESTAPTTAQRTAAPGSSIDIGRQSTRNSESRGGTPARRSRSPDTGRTVNARIDPTGSPAASLNHTDTASGPVGASRTRSRPAPGVSSRTPRQENTIRAWSRAASAAGSAPSACRAASNSAGCTS</sequence>
<keyword evidence="3" id="KW-1185">Reference proteome</keyword>
<dbReference type="AlphaFoldDB" id="A0A401Z727"/>
<feature type="compositionally biased region" description="Low complexity" evidence="1">
    <location>
        <begin position="141"/>
        <end position="164"/>
    </location>
</feature>
<feature type="compositionally biased region" description="Polar residues" evidence="1">
    <location>
        <begin position="271"/>
        <end position="280"/>
    </location>
</feature>
<feature type="compositionally biased region" description="Polar residues" evidence="1">
    <location>
        <begin position="207"/>
        <end position="216"/>
    </location>
</feature>
<feature type="compositionally biased region" description="Polar residues" evidence="1">
    <location>
        <begin position="243"/>
        <end position="253"/>
    </location>
</feature>
<feature type="compositionally biased region" description="Low complexity" evidence="1">
    <location>
        <begin position="79"/>
        <end position="113"/>
    </location>
</feature>
<feature type="compositionally biased region" description="Low complexity" evidence="1">
    <location>
        <begin position="44"/>
        <end position="63"/>
    </location>
</feature>
<dbReference type="EMBL" id="BIFH01000072">
    <property type="protein sequence ID" value="GCE02635.1"/>
    <property type="molecule type" value="Genomic_DNA"/>
</dbReference>